<dbReference type="Proteomes" id="UP000823388">
    <property type="component" value="Chromosome 8K"/>
</dbReference>
<evidence type="ECO:0000313" key="2">
    <source>
        <dbReference type="Proteomes" id="UP000823388"/>
    </source>
</evidence>
<dbReference type="EMBL" id="CM029051">
    <property type="protein sequence ID" value="KAG2563453.1"/>
    <property type="molecule type" value="Genomic_DNA"/>
</dbReference>
<sequence length="102" mass="11452">MNQKQSPTKSQSIDVSGSMQRRLYRVSSGADGEACPVSGGKVCGKPDIACQAPREERNFASYSARAIWSVIQFICSEQNAMHYWKRAVFVVLSYFKHTFIII</sequence>
<reference evidence="1" key="1">
    <citation type="submission" date="2020-05" db="EMBL/GenBank/DDBJ databases">
        <title>WGS assembly of Panicum virgatum.</title>
        <authorList>
            <person name="Lovell J.T."/>
            <person name="Jenkins J."/>
            <person name="Shu S."/>
            <person name="Juenger T.E."/>
            <person name="Schmutz J."/>
        </authorList>
    </citation>
    <scope>NUCLEOTIDE SEQUENCE</scope>
    <source>
        <strain evidence="1">AP13</strain>
    </source>
</reference>
<proteinExistence type="predicted"/>
<accession>A0A8T0PNB9</accession>
<organism evidence="1 2">
    <name type="scientific">Panicum virgatum</name>
    <name type="common">Blackwell switchgrass</name>
    <dbReference type="NCBI Taxonomy" id="38727"/>
    <lineage>
        <taxon>Eukaryota</taxon>
        <taxon>Viridiplantae</taxon>
        <taxon>Streptophyta</taxon>
        <taxon>Embryophyta</taxon>
        <taxon>Tracheophyta</taxon>
        <taxon>Spermatophyta</taxon>
        <taxon>Magnoliopsida</taxon>
        <taxon>Liliopsida</taxon>
        <taxon>Poales</taxon>
        <taxon>Poaceae</taxon>
        <taxon>PACMAD clade</taxon>
        <taxon>Panicoideae</taxon>
        <taxon>Panicodae</taxon>
        <taxon>Paniceae</taxon>
        <taxon>Panicinae</taxon>
        <taxon>Panicum</taxon>
        <taxon>Panicum sect. Hiantes</taxon>
    </lineage>
</organism>
<keyword evidence="2" id="KW-1185">Reference proteome</keyword>
<evidence type="ECO:0000313" key="1">
    <source>
        <dbReference type="EMBL" id="KAG2563453.1"/>
    </source>
</evidence>
<gene>
    <name evidence="1" type="ORF">PVAP13_8KG359004</name>
</gene>
<dbReference type="AlphaFoldDB" id="A0A8T0PNB9"/>
<protein>
    <submittedName>
        <fullName evidence="1">Uncharacterized protein</fullName>
    </submittedName>
</protein>
<name>A0A8T0PNB9_PANVG</name>
<comment type="caution">
    <text evidence="1">The sequence shown here is derived from an EMBL/GenBank/DDBJ whole genome shotgun (WGS) entry which is preliminary data.</text>
</comment>